<dbReference type="GO" id="GO:0016035">
    <property type="term" value="C:zeta DNA polymerase complex"/>
    <property type="evidence" value="ECO:0007669"/>
    <property type="project" value="InterPro"/>
</dbReference>
<dbReference type="Pfam" id="PF24055">
    <property type="entry name" value="POL3_N"/>
    <property type="match status" value="1"/>
</dbReference>
<reference evidence="4 5" key="1">
    <citation type="submission" date="2018-06" db="EMBL/GenBank/DDBJ databases">
        <title>The Genome of Cuscuta australis (Dodder) Provides Insight into the Evolution of Plant Parasitism.</title>
        <authorList>
            <person name="Liu H."/>
        </authorList>
    </citation>
    <scope>NUCLEOTIDE SEQUENCE [LARGE SCALE GENOMIC DNA]</scope>
    <source>
        <strain evidence="5">cv. Yunnan</strain>
        <tissue evidence="4">Vines</tissue>
    </source>
</reference>
<proteinExistence type="predicted"/>
<dbReference type="AlphaFoldDB" id="A0A328CWY9"/>
<evidence type="ECO:0000259" key="3">
    <source>
        <dbReference type="Pfam" id="PF24065"/>
    </source>
</evidence>
<feature type="domain" description="DNA polymerase delta/zeta catalytic subunit N-terminal" evidence="2">
    <location>
        <begin position="65"/>
        <end position="148"/>
    </location>
</feature>
<evidence type="ECO:0000256" key="1">
    <source>
        <dbReference type="ARBA" id="ARBA00049244"/>
    </source>
</evidence>
<dbReference type="FunFam" id="3.30.342.10:FF:000014">
    <property type="entry name" value="DNA polymerase"/>
    <property type="match status" value="1"/>
</dbReference>
<evidence type="ECO:0000313" key="4">
    <source>
        <dbReference type="EMBL" id="RAL37915.1"/>
    </source>
</evidence>
<protein>
    <submittedName>
        <fullName evidence="4">Uncharacterized protein</fullName>
    </submittedName>
</protein>
<sequence>MVDSQPDSKIFSVRIVSMDYYMAPPIPGLDICYSSFHGGKVNEVPVIRVYGSTPAGQKTCLHIHGALPYFYVPCSDLFHQSDQHDFAGEDCTNSISHALEKALKLKGNMSLNRQHVHCCSLVRAKKIYGYHSSDELFVKIYLYYPQDVPHAASLLREGAVLDKVFQPHETHIPFLLQFLVDNNLYGMGHLHISKMKFRYPVPEAFSPRNAKYNDLKKDAMDIPTSSADSKAVLDSHSCLDSPIWISSTIPDGWIWLNSSQDDTLTDQVLPAMKRSSTSELEGDAVTDAILNLQFLSYTPLSQTCSKVKMIQSLMPIWEEFEFNGIHGHVIPPYHGKPLPKDVLRKLSNGIGFEDIFLDPTNSPTDETTSF</sequence>
<dbReference type="SUPFAM" id="SSF53098">
    <property type="entry name" value="Ribonuclease H-like"/>
    <property type="match status" value="1"/>
</dbReference>
<feature type="domain" description="DNA polymerase zeta catalytic subunit N-terminal" evidence="3">
    <location>
        <begin position="11"/>
        <end position="64"/>
    </location>
</feature>
<dbReference type="Pfam" id="PF24065">
    <property type="entry name" value="REV3_N"/>
    <property type="match status" value="1"/>
</dbReference>
<keyword evidence="5" id="KW-1185">Reference proteome</keyword>
<dbReference type="Gene3D" id="3.30.342.10">
    <property type="entry name" value="DNA Polymerase, chain B, domain 1"/>
    <property type="match status" value="1"/>
</dbReference>
<name>A0A328CWY9_9ASTE</name>
<dbReference type="InterPro" id="IPR030559">
    <property type="entry name" value="PolZ_Rev3"/>
</dbReference>
<gene>
    <name evidence="4" type="ORF">DM860_000609</name>
</gene>
<comment type="catalytic activity">
    <reaction evidence="1">
        <text>DNA(n) + a 2'-deoxyribonucleoside 5'-triphosphate = DNA(n+1) + diphosphate</text>
        <dbReference type="Rhea" id="RHEA:22508"/>
        <dbReference type="Rhea" id="RHEA-COMP:17339"/>
        <dbReference type="Rhea" id="RHEA-COMP:17340"/>
        <dbReference type="ChEBI" id="CHEBI:33019"/>
        <dbReference type="ChEBI" id="CHEBI:61560"/>
        <dbReference type="ChEBI" id="CHEBI:173112"/>
        <dbReference type="EC" id="2.7.7.7"/>
    </reaction>
</comment>
<dbReference type="GO" id="GO:0005634">
    <property type="term" value="C:nucleus"/>
    <property type="evidence" value="ECO:0007669"/>
    <property type="project" value="TreeGrafter"/>
</dbReference>
<dbReference type="GO" id="GO:0003887">
    <property type="term" value="F:DNA-directed DNA polymerase activity"/>
    <property type="evidence" value="ECO:0007669"/>
    <property type="project" value="UniProtKB-EC"/>
</dbReference>
<comment type="caution">
    <text evidence="4">The sequence shown here is derived from an EMBL/GenBank/DDBJ whole genome shotgun (WGS) entry which is preliminary data.</text>
</comment>
<evidence type="ECO:0000313" key="5">
    <source>
        <dbReference type="Proteomes" id="UP000249390"/>
    </source>
</evidence>
<dbReference type="PANTHER" id="PTHR45812">
    <property type="entry name" value="DNA POLYMERASE ZETA CATALYTIC SUBUNIT"/>
    <property type="match status" value="1"/>
</dbReference>
<dbReference type="PANTHER" id="PTHR45812:SF1">
    <property type="entry name" value="DNA POLYMERASE ZETA CATALYTIC SUBUNIT"/>
    <property type="match status" value="1"/>
</dbReference>
<dbReference type="EMBL" id="NQVE01000215">
    <property type="protein sequence ID" value="RAL37915.1"/>
    <property type="molecule type" value="Genomic_DNA"/>
</dbReference>
<dbReference type="GO" id="GO:0042276">
    <property type="term" value="P:error-prone translesion synthesis"/>
    <property type="evidence" value="ECO:0007669"/>
    <property type="project" value="TreeGrafter"/>
</dbReference>
<dbReference type="InterPro" id="IPR056435">
    <property type="entry name" value="DPOD/Z_N"/>
</dbReference>
<evidence type="ECO:0000259" key="2">
    <source>
        <dbReference type="Pfam" id="PF24055"/>
    </source>
</evidence>
<dbReference type="InterPro" id="IPR056447">
    <property type="entry name" value="REV3_N"/>
</dbReference>
<dbReference type="Proteomes" id="UP000249390">
    <property type="component" value="Unassembled WGS sequence"/>
</dbReference>
<dbReference type="GO" id="GO:0000724">
    <property type="term" value="P:double-strand break repair via homologous recombination"/>
    <property type="evidence" value="ECO:0007669"/>
    <property type="project" value="TreeGrafter"/>
</dbReference>
<organism evidence="4 5">
    <name type="scientific">Cuscuta australis</name>
    <dbReference type="NCBI Taxonomy" id="267555"/>
    <lineage>
        <taxon>Eukaryota</taxon>
        <taxon>Viridiplantae</taxon>
        <taxon>Streptophyta</taxon>
        <taxon>Embryophyta</taxon>
        <taxon>Tracheophyta</taxon>
        <taxon>Spermatophyta</taxon>
        <taxon>Magnoliopsida</taxon>
        <taxon>eudicotyledons</taxon>
        <taxon>Gunneridae</taxon>
        <taxon>Pentapetalae</taxon>
        <taxon>asterids</taxon>
        <taxon>lamiids</taxon>
        <taxon>Solanales</taxon>
        <taxon>Convolvulaceae</taxon>
        <taxon>Cuscuteae</taxon>
        <taxon>Cuscuta</taxon>
        <taxon>Cuscuta subgen. Grammica</taxon>
        <taxon>Cuscuta sect. Cleistogrammica</taxon>
    </lineage>
</organism>
<dbReference type="InterPro" id="IPR012337">
    <property type="entry name" value="RNaseH-like_sf"/>
</dbReference>
<accession>A0A328CWY9</accession>